<comment type="caution">
    <text evidence="1">The sequence shown here is derived from an EMBL/GenBank/DDBJ whole genome shotgun (WGS) entry which is preliminary data.</text>
</comment>
<dbReference type="Proteomes" id="UP001218188">
    <property type="component" value="Unassembled WGS sequence"/>
</dbReference>
<gene>
    <name evidence="1" type="ORF">C8F04DRAFT_1029881</name>
</gene>
<dbReference type="AlphaFoldDB" id="A0AAD6TAM3"/>
<organism evidence="1 2">
    <name type="scientific">Mycena alexandri</name>
    <dbReference type="NCBI Taxonomy" id="1745969"/>
    <lineage>
        <taxon>Eukaryota</taxon>
        <taxon>Fungi</taxon>
        <taxon>Dikarya</taxon>
        <taxon>Basidiomycota</taxon>
        <taxon>Agaricomycotina</taxon>
        <taxon>Agaricomycetes</taxon>
        <taxon>Agaricomycetidae</taxon>
        <taxon>Agaricales</taxon>
        <taxon>Marasmiineae</taxon>
        <taxon>Mycenaceae</taxon>
        <taxon>Mycena</taxon>
    </lineage>
</organism>
<accession>A0AAD6TAM3</accession>
<dbReference type="EMBL" id="JARJCM010000011">
    <property type="protein sequence ID" value="KAJ7042949.1"/>
    <property type="molecule type" value="Genomic_DNA"/>
</dbReference>
<name>A0AAD6TAM3_9AGAR</name>
<proteinExistence type="predicted"/>
<protein>
    <submittedName>
        <fullName evidence="1">Uncharacterized protein</fullName>
    </submittedName>
</protein>
<reference evidence="1" key="1">
    <citation type="submission" date="2023-03" db="EMBL/GenBank/DDBJ databases">
        <title>Massive genome expansion in bonnet fungi (Mycena s.s.) driven by repeated elements and novel gene families across ecological guilds.</title>
        <authorList>
            <consortium name="Lawrence Berkeley National Laboratory"/>
            <person name="Harder C.B."/>
            <person name="Miyauchi S."/>
            <person name="Viragh M."/>
            <person name="Kuo A."/>
            <person name="Thoen E."/>
            <person name="Andreopoulos B."/>
            <person name="Lu D."/>
            <person name="Skrede I."/>
            <person name="Drula E."/>
            <person name="Henrissat B."/>
            <person name="Morin E."/>
            <person name="Kohler A."/>
            <person name="Barry K."/>
            <person name="LaButti K."/>
            <person name="Morin E."/>
            <person name="Salamov A."/>
            <person name="Lipzen A."/>
            <person name="Mereny Z."/>
            <person name="Hegedus B."/>
            <person name="Baldrian P."/>
            <person name="Stursova M."/>
            <person name="Weitz H."/>
            <person name="Taylor A."/>
            <person name="Grigoriev I.V."/>
            <person name="Nagy L.G."/>
            <person name="Martin F."/>
            <person name="Kauserud H."/>
        </authorList>
    </citation>
    <scope>NUCLEOTIDE SEQUENCE</scope>
    <source>
        <strain evidence="1">CBHHK200</strain>
    </source>
</reference>
<evidence type="ECO:0000313" key="1">
    <source>
        <dbReference type="EMBL" id="KAJ7042949.1"/>
    </source>
</evidence>
<evidence type="ECO:0000313" key="2">
    <source>
        <dbReference type="Proteomes" id="UP001218188"/>
    </source>
</evidence>
<keyword evidence="2" id="KW-1185">Reference proteome</keyword>
<sequence>MLSSLDHIPHDVLHHIALLGAPPGYALPVDLCSLLATCRAIYEGLNIHASPHLYADIFKLKYDATAACSQTDSSLASELVQRCLALRRCRHLDLSLPGLRQDLWTLLWMIVEGGSRVPLCEAPLSTFIIEVAQHYLREDVRPHGELKSLVIWLFCLGVSRDDISSQNPEVRSTLVALLRPFVSTSVPPFTSPPPPSAVAFDPLDHADEALMRYNLQISSPHLPPPASAAIILIFALKEAMVLQIPYHIPATRAIAVAQNRIGPTTEDYTAFQHAITPLFLDVRAPAARRSSATTLNSMPDPWISELLVPGHPTARVGSAHSVGSLSGVWEGSMMISSVSLRNDPETFTPSDFLCRTPMQCELSEYFCFPPCTPLTLDGHTPLGEGLIPRDLPSNFELSPETFAYERFIPKENLDRERSRPILDHVLTGHTLQEHEDAWGVGGFNFTGRVYDDGLIVLTRRPRNGASEDSEKWIFEGRLRYGRALVGTFRSSSDGLCGVHGIFSMSKRTATA</sequence>